<dbReference type="CDD" id="cd00082">
    <property type="entry name" value="HisKA"/>
    <property type="match status" value="1"/>
</dbReference>
<evidence type="ECO:0000256" key="4">
    <source>
        <dbReference type="ARBA" id="ARBA00022475"/>
    </source>
</evidence>
<evidence type="ECO:0000256" key="7">
    <source>
        <dbReference type="ARBA" id="ARBA00022741"/>
    </source>
</evidence>
<gene>
    <name evidence="16" type="ORF">H7C18_23740</name>
</gene>
<feature type="domain" description="Histidine kinase" evidence="14">
    <location>
        <begin position="199"/>
        <end position="411"/>
    </location>
</feature>
<dbReference type="SMART" id="SM00387">
    <property type="entry name" value="HATPase_c"/>
    <property type="match status" value="1"/>
</dbReference>
<keyword evidence="5" id="KW-0597">Phosphoprotein</keyword>
<keyword evidence="17" id="KW-1185">Reference proteome</keyword>
<dbReference type="GO" id="GO:0005524">
    <property type="term" value="F:ATP binding"/>
    <property type="evidence" value="ECO:0007669"/>
    <property type="project" value="UniProtKB-KW"/>
</dbReference>
<evidence type="ECO:0000256" key="10">
    <source>
        <dbReference type="ARBA" id="ARBA00023012"/>
    </source>
</evidence>
<keyword evidence="12" id="KW-1133">Transmembrane helix</keyword>
<dbReference type="GO" id="GO:0005886">
    <property type="term" value="C:plasma membrane"/>
    <property type="evidence" value="ECO:0007669"/>
    <property type="project" value="UniProtKB-SubCell"/>
</dbReference>
<keyword evidence="8 16" id="KW-0418">Kinase</keyword>
<evidence type="ECO:0000256" key="1">
    <source>
        <dbReference type="ARBA" id="ARBA00000085"/>
    </source>
</evidence>
<keyword evidence="7" id="KW-0547">Nucleotide-binding</keyword>
<evidence type="ECO:0000256" key="13">
    <source>
        <dbReference type="SAM" id="SignalP"/>
    </source>
</evidence>
<dbReference type="PANTHER" id="PTHR45453:SF1">
    <property type="entry name" value="PHOSPHATE REGULON SENSOR PROTEIN PHOR"/>
    <property type="match status" value="1"/>
</dbReference>
<dbReference type="Gene3D" id="1.10.287.130">
    <property type="match status" value="1"/>
</dbReference>
<dbReference type="EMBL" id="JACJVO010000031">
    <property type="protein sequence ID" value="MBB6733942.1"/>
    <property type="molecule type" value="Genomic_DNA"/>
</dbReference>
<dbReference type="InterPro" id="IPR036890">
    <property type="entry name" value="HATPase_C_sf"/>
</dbReference>
<dbReference type="InterPro" id="IPR003661">
    <property type="entry name" value="HisK_dim/P_dom"/>
</dbReference>
<dbReference type="SMART" id="SM00388">
    <property type="entry name" value="HisKA"/>
    <property type="match status" value="1"/>
</dbReference>
<dbReference type="InterPro" id="IPR005467">
    <property type="entry name" value="His_kinase_dom"/>
</dbReference>
<dbReference type="PRINTS" id="PR00344">
    <property type="entry name" value="BCTRLSENSOR"/>
</dbReference>
<evidence type="ECO:0000256" key="11">
    <source>
        <dbReference type="ARBA" id="ARBA00023136"/>
    </source>
</evidence>
<feature type="domain" description="HAMP" evidence="15">
    <location>
        <begin position="136"/>
        <end position="184"/>
    </location>
</feature>
<dbReference type="SUPFAM" id="SSF55874">
    <property type="entry name" value="ATPase domain of HSP90 chaperone/DNA topoisomerase II/histidine kinase"/>
    <property type="match status" value="1"/>
</dbReference>
<sequence>MWRNSGTRRLALLLAVAALVSIAAAWAFAAYETNRLKRDWTDRDNALIGELASRHPELSAELPGLFASKEIAADPKAREAGRKLAAEYGLEDIDVSLLPIVGSDRHRLRISLTVGLLFLFASLTVLLIREFDRPNRQIRRLTDALESVVKQNRPMDYRIYGEDDLGQLAHRVQELALRLQETISQLHRDKDFLKETIADISHQLKTPLASLMVYNELLKDERTAPVDAGEFLDICGRELERMEWLILTLLKIARLEAGALDLQRVRAPLGATIERAVEPLRKLASQKEVDIRVIEPEKPAEAVHDPRWLAEAIGNLVKNAVEHSPPGSAVTIRTERTPVFIRIFVRDEGQGVDERHLPHIFKKFYRAQSGSGVGLGLPLAKSVAERHEGILSAVRNEGAGMTFVLALPAGRDGQGDGSLTTL</sequence>
<feature type="signal peptide" evidence="13">
    <location>
        <begin position="1"/>
        <end position="29"/>
    </location>
</feature>
<evidence type="ECO:0000256" key="8">
    <source>
        <dbReference type="ARBA" id="ARBA00022777"/>
    </source>
</evidence>
<keyword evidence="13" id="KW-0732">Signal</keyword>
<dbReference type="InterPro" id="IPR003594">
    <property type="entry name" value="HATPase_dom"/>
</dbReference>
<comment type="catalytic activity">
    <reaction evidence="1">
        <text>ATP + protein L-histidine = ADP + protein N-phospho-L-histidine.</text>
        <dbReference type="EC" id="2.7.13.3"/>
    </reaction>
</comment>
<evidence type="ECO:0000256" key="3">
    <source>
        <dbReference type="ARBA" id="ARBA00012438"/>
    </source>
</evidence>
<evidence type="ECO:0000259" key="15">
    <source>
        <dbReference type="PROSITE" id="PS50885"/>
    </source>
</evidence>
<protein>
    <recommendedName>
        <fullName evidence="3">histidine kinase</fullName>
        <ecNumber evidence="3">2.7.13.3</ecNumber>
    </recommendedName>
</protein>
<dbReference type="Proteomes" id="UP000564644">
    <property type="component" value="Unassembled WGS sequence"/>
</dbReference>
<dbReference type="SUPFAM" id="SSF47384">
    <property type="entry name" value="Homodimeric domain of signal transducing histidine kinase"/>
    <property type="match status" value="1"/>
</dbReference>
<evidence type="ECO:0000313" key="16">
    <source>
        <dbReference type="EMBL" id="MBB6733942.1"/>
    </source>
</evidence>
<evidence type="ECO:0000313" key="17">
    <source>
        <dbReference type="Proteomes" id="UP000564644"/>
    </source>
</evidence>
<comment type="subcellular location">
    <subcellularLocation>
        <location evidence="2">Cell membrane</location>
        <topology evidence="2">Multi-pass membrane protein</topology>
    </subcellularLocation>
</comment>
<feature type="chain" id="PRO_5031507101" description="histidine kinase" evidence="13">
    <location>
        <begin position="30"/>
        <end position="422"/>
    </location>
</feature>
<reference evidence="16 17" key="1">
    <citation type="submission" date="2020-08" db="EMBL/GenBank/DDBJ databases">
        <title>Cohnella phylogeny.</title>
        <authorList>
            <person name="Dunlap C."/>
        </authorList>
    </citation>
    <scope>NUCLEOTIDE SEQUENCE [LARGE SCALE GENOMIC DNA]</scope>
    <source>
        <strain evidence="16 17">CBP 2801</strain>
    </source>
</reference>
<dbReference type="PROSITE" id="PS50885">
    <property type="entry name" value="HAMP"/>
    <property type="match status" value="1"/>
</dbReference>
<dbReference type="PROSITE" id="PS50109">
    <property type="entry name" value="HIS_KIN"/>
    <property type="match status" value="1"/>
</dbReference>
<dbReference type="RefSeq" id="WP_185131591.1">
    <property type="nucleotide sequence ID" value="NZ_JACJVO010000031.1"/>
</dbReference>
<evidence type="ECO:0000256" key="5">
    <source>
        <dbReference type="ARBA" id="ARBA00022553"/>
    </source>
</evidence>
<dbReference type="GO" id="GO:0016036">
    <property type="term" value="P:cellular response to phosphate starvation"/>
    <property type="evidence" value="ECO:0007669"/>
    <property type="project" value="TreeGrafter"/>
</dbReference>
<dbReference type="AlphaFoldDB" id="A0A7X0VXY5"/>
<dbReference type="Gene3D" id="3.30.565.10">
    <property type="entry name" value="Histidine kinase-like ATPase, C-terminal domain"/>
    <property type="match status" value="1"/>
</dbReference>
<evidence type="ECO:0000256" key="2">
    <source>
        <dbReference type="ARBA" id="ARBA00004651"/>
    </source>
</evidence>
<keyword evidence="6" id="KW-0808">Transferase</keyword>
<dbReference type="InterPro" id="IPR003660">
    <property type="entry name" value="HAMP_dom"/>
</dbReference>
<evidence type="ECO:0000259" key="14">
    <source>
        <dbReference type="PROSITE" id="PS50109"/>
    </source>
</evidence>
<keyword evidence="9" id="KW-0067">ATP-binding</keyword>
<dbReference type="CDD" id="cd00075">
    <property type="entry name" value="HATPase"/>
    <property type="match status" value="1"/>
</dbReference>
<accession>A0A7X0VXY5</accession>
<proteinExistence type="predicted"/>
<dbReference type="InterPro" id="IPR050351">
    <property type="entry name" value="BphY/WalK/GraS-like"/>
</dbReference>
<keyword evidence="11 12" id="KW-0472">Membrane</keyword>
<dbReference type="InterPro" id="IPR036097">
    <property type="entry name" value="HisK_dim/P_sf"/>
</dbReference>
<dbReference type="InterPro" id="IPR004358">
    <property type="entry name" value="Sig_transdc_His_kin-like_C"/>
</dbReference>
<dbReference type="PANTHER" id="PTHR45453">
    <property type="entry name" value="PHOSPHATE REGULON SENSOR PROTEIN PHOR"/>
    <property type="match status" value="1"/>
</dbReference>
<dbReference type="GO" id="GO:0000155">
    <property type="term" value="F:phosphorelay sensor kinase activity"/>
    <property type="evidence" value="ECO:0007669"/>
    <property type="project" value="InterPro"/>
</dbReference>
<organism evidence="16 17">
    <name type="scientific">Cohnella zeiphila</name>
    <dbReference type="NCBI Taxonomy" id="2761120"/>
    <lineage>
        <taxon>Bacteria</taxon>
        <taxon>Bacillati</taxon>
        <taxon>Bacillota</taxon>
        <taxon>Bacilli</taxon>
        <taxon>Bacillales</taxon>
        <taxon>Paenibacillaceae</taxon>
        <taxon>Cohnella</taxon>
    </lineage>
</organism>
<name>A0A7X0VXY5_9BACL</name>
<evidence type="ECO:0000256" key="9">
    <source>
        <dbReference type="ARBA" id="ARBA00022840"/>
    </source>
</evidence>
<dbReference type="Gene3D" id="6.10.340.10">
    <property type="match status" value="1"/>
</dbReference>
<evidence type="ECO:0000256" key="6">
    <source>
        <dbReference type="ARBA" id="ARBA00022679"/>
    </source>
</evidence>
<keyword evidence="10" id="KW-0902">Two-component regulatory system</keyword>
<dbReference type="GO" id="GO:0004721">
    <property type="term" value="F:phosphoprotein phosphatase activity"/>
    <property type="evidence" value="ECO:0007669"/>
    <property type="project" value="TreeGrafter"/>
</dbReference>
<keyword evidence="4" id="KW-1003">Cell membrane</keyword>
<dbReference type="Pfam" id="PF00512">
    <property type="entry name" value="HisKA"/>
    <property type="match status" value="1"/>
</dbReference>
<keyword evidence="12" id="KW-0812">Transmembrane</keyword>
<dbReference type="EC" id="2.7.13.3" evidence="3"/>
<feature type="transmembrane region" description="Helical" evidence="12">
    <location>
        <begin position="108"/>
        <end position="128"/>
    </location>
</feature>
<comment type="caution">
    <text evidence="16">The sequence shown here is derived from an EMBL/GenBank/DDBJ whole genome shotgun (WGS) entry which is preliminary data.</text>
</comment>
<dbReference type="Pfam" id="PF02518">
    <property type="entry name" value="HATPase_c"/>
    <property type="match status" value="1"/>
</dbReference>
<evidence type="ECO:0000256" key="12">
    <source>
        <dbReference type="SAM" id="Phobius"/>
    </source>
</evidence>